<protein>
    <submittedName>
        <fullName evidence="2">Uncharacterized protein</fullName>
    </submittedName>
</protein>
<reference evidence="2 3" key="1">
    <citation type="journal article" date="2014" name="Genome Announc.">
        <title>Draft genome sequences of the altered schaedler flora, a defined bacterial community from gnotobiotic mice.</title>
        <authorList>
            <person name="Wannemuehler M.J."/>
            <person name="Overstreet A.M."/>
            <person name="Ward D.V."/>
            <person name="Phillips G.J."/>
        </authorList>
    </citation>
    <scope>NUCLEOTIDE SEQUENCE [LARGE SCALE GENOMIC DNA]</scope>
    <source>
        <strain evidence="2 3">ASF492</strain>
    </source>
</reference>
<accession>N2A9T9</accession>
<dbReference type="Proteomes" id="UP000012589">
    <property type="component" value="Unassembled WGS sequence"/>
</dbReference>
<comment type="caution">
    <text evidence="2">The sequence shown here is derived from an EMBL/GenBank/DDBJ whole genome shotgun (WGS) entry which is preliminary data.</text>
</comment>
<evidence type="ECO:0000313" key="2">
    <source>
        <dbReference type="EMBL" id="EMZ26122.1"/>
    </source>
</evidence>
<evidence type="ECO:0000256" key="1">
    <source>
        <dbReference type="SAM" id="MobiDB-lite"/>
    </source>
</evidence>
<organism evidence="2 3">
    <name type="scientific">Eubacterium plexicaudatum ASF492</name>
    <dbReference type="NCBI Taxonomy" id="1235802"/>
    <lineage>
        <taxon>Bacteria</taxon>
        <taxon>Bacillati</taxon>
        <taxon>Bacillota</taxon>
        <taxon>Clostridia</taxon>
        <taxon>Eubacteriales</taxon>
        <taxon>Eubacteriaceae</taxon>
        <taxon>Eubacterium</taxon>
    </lineage>
</organism>
<proteinExistence type="predicted"/>
<gene>
    <name evidence="2" type="ORF">C823_02615</name>
</gene>
<keyword evidence="3" id="KW-1185">Reference proteome</keyword>
<name>N2A9T9_9FIRM</name>
<dbReference type="HOGENOM" id="CLU_3343842_0_0_9"/>
<feature type="compositionally biased region" description="Basic and acidic residues" evidence="1">
    <location>
        <begin position="1"/>
        <end position="15"/>
    </location>
</feature>
<evidence type="ECO:0000313" key="3">
    <source>
        <dbReference type="Proteomes" id="UP000012589"/>
    </source>
</evidence>
<dbReference type="PATRIC" id="fig|1235802.3.peg.2765"/>
<dbReference type="EMBL" id="AQFT01000085">
    <property type="protein sequence ID" value="EMZ26122.1"/>
    <property type="molecule type" value="Genomic_DNA"/>
</dbReference>
<dbReference type="AlphaFoldDB" id="N2A9T9"/>
<feature type="region of interest" description="Disordered" evidence="1">
    <location>
        <begin position="1"/>
        <end position="37"/>
    </location>
</feature>
<sequence length="37" mass="4167">MGPNKRTDGNRRYEITDSCGKRRLTQSETGVRGNGRV</sequence>